<reference evidence="2 3" key="1">
    <citation type="submission" date="2008-10" db="EMBL/GenBank/DDBJ databases">
        <title>Draft genome sequence of Desulvovibrio piger (ATCC 29098).</title>
        <authorList>
            <person name="Sudarsanam P."/>
            <person name="Ley R."/>
            <person name="Guruge J."/>
            <person name="Turnbaugh P.J."/>
            <person name="Mahowald M."/>
            <person name="Liep D."/>
            <person name="Gordon J."/>
        </authorList>
    </citation>
    <scope>NUCLEOTIDE SEQUENCE [LARGE SCALE GENOMIC DNA]</scope>
    <source>
        <strain evidence="2 3">ATCC 29098</strain>
    </source>
</reference>
<evidence type="ECO:0000313" key="2">
    <source>
        <dbReference type="EMBL" id="EEB34983.1"/>
    </source>
</evidence>
<dbReference type="EMBL" id="ABXU01000003">
    <property type="protein sequence ID" value="EEB34983.1"/>
    <property type="molecule type" value="Genomic_DNA"/>
</dbReference>
<evidence type="ECO:0000313" key="3">
    <source>
        <dbReference type="Proteomes" id="UP000003676"/>
    </source>
</evidence>
<gene>
    <name evidence="2" type="ORF">DESPIG_00105</name>
</gene>
<accession>B6WPY2</accession>
<proteinExistence type="predicted"/>
<evidence type="ECO:0000256" key="1">
    <source>
        <dbReference type="SAM" id="MobiDB-lite"/>
    </source>
</evidence>
<dbReference type="Proteomes" id="UP000003676">
    <property type="component" value="Unassembled WGS sequence"/>
</dbReference>
<feature type="region of interest" description="Disordered" evidence="1">
    <location>
        <begin position="72"/>
        <end position="102"/>
    </location>
</feature>
<sequence>MKAQHVIAEPTGRVGHEAGDERALAGAIVAAKKQGASVQAHGRGMEGDEPGAGMAAGGHQFYGQTAQQAGPGRLMAGSGKPGRAQTIAQPLLRDVQPRPCPR</sequence>
<name>B6WPY2_9BACT</name>
<reference evidence="2 3" key="2">
    <citation type="submission" date="2008-10" db="EMBL/GenBank/DDBJ databases">
        <authorList>
            <person name="Fulton L."/>
            <person name="Clifton S."/>
            <person name="Fulton B."/>
            <person name="Xu J."/>
            <person name="Minx P."/>
            <person name="Pepin K.H."/>
            <person name="Johnson M."/>
            <person name="Bhonagiri V."/>
            <person name="Nash W.E."/>
            <person name="Mardis E.R."/>
            <person name="Wilson R.K."/>
        </authorList>
    </citation>
    <scope>NUCLEOTIDE SEQUENCE [LARGE SCALE GENOMIC DNA]</scope>
    <source>
        <strain evidence="2 3">ATCC 29098</strain>
    </source>
</reference>
<protein>
    <submittedName>
        <fullName evidence="2">Uncharacterized protein</fullName>
    </submittedName>
</protein>
<dbReference type="HOGENOM" id="CLU_2272859_0_0_7"/>
<comment type="caution">
    <text evidence="2">The sequence shown here is derived from an EMBL/GenBank/DDBJ whole genome shotgun (WGS) entry which is preliminary data.</text>
</comment>
<organism evidence="2 3">
    <name type="scientific">Desulfovibrio piger ATCC 29098</name>
    <dbReference type="NCBI Taxonomy" id="411464"/>
    <lineage>
        <taxon>Bacteria</taxon>
        <taxon>Pseudomonadati</taxon>
        <taxon>Thermodesulfobacteriota</taxon>
        <taxon>Desulfovibrionia</taxon>
        <taxon>Desulfovibrionales</taxon>
        <taxon>Desulfovibrionaceae</taxon>
        <taxon>Desulfovibrio</taxon>
    </lineage>
</organism>
<dbReference type="AlphaFoldDB" id="B6WPY2"/>